<dbReference type="NCBIfam" id="NF040586">
    <property type="entry name" value="FxSxx_TPR"/>
    <property type="match status" value="1"/>
</dbReference>
<organism evidence="3 4">
    <name type="scientific">Bimuria novae-zelandiae CBS 107.79</name>
    <dbReference type="NCBI Taxonomy" id="1447943"/>
    <lineage>
        <taxon>Eukaryota</taxon>
        <taxon>Fungi</taxon>
        <taxon>Dikarya</taxon>
        <taxon>Ascomycota</taxon>
        <taxon>Pezizomycotina</taxon>
        <taxon>Dothideomycetes</taxon>
        <taxon>Pleosporomycetidae</taxon>
        <taxon>Pleosporales</taxon>
        <taxon>Massarineae</taxon>
        <taxon>Didymosphaeriaceae</taxon>
        <taxon>Bimuria</taxon>
    </lineage>
</organism>
<dbReference type="SUPFAM" id="SSF48452">
    <property type="entry name" value="TPR-like"/>
    <property type="match status" value="2"/>
</dbReference>
<dbReference type="Proteomes" id="UP000800036">
    <property type="component" value="Unassembled WGS sequence"/>
</dbReference>
<evidence type="ECO:0000259" key="1">
    <source>
        <dbReference type="Pfam" id="PF00931"/>
    </source>
</evidence>
<feature type="domain" description="DUF7779" evidence="2">
    <location>
        <begin position="328"/>
        <end position="414"/>
    </location>
</feature>
<proteinExistence type="predicted"/>
<dbReference type="InterPro" id="IPR056681">
    <property type="entry name" value="DUF7779"/>
</dbReference>
<accession>A0A6A5US16</accession>
<dbReference type="Pfam" id="PF00931">
    <property type="entry name" value="NB-ARC"/>
    <property type="match status" value="1"/>
</dbReference>
<dbReference type="Gene3D" id="1.25.40.10">
    <property type="entry name" value="Tetratricopeptide repeat domain"/>
    <property type="match status" value="2"/>
</dbReference>
<gene>
    <name evidence="3" type="ORF">BU23DRAFT_560140</name>
</gene>
<dbReference type="AlphaFoldDB" id="A0A6A5US16"/>
<dbReference type="PANTHER" id="PTHR46082">
    <property type="entry name" value="ATP/GTP-BINDING PROTEIN-RELATED"/>
    <property type="match status" value="1"/>
</dbReference>
<dbReference type="Pfam" id="PF13424">
    <property type="entry name" value="TPR_12"/>
    <property type="match status" value="2"/>
</dbReference>
<dbReference type="InterPro" id="IPR027417">
    <property type="entry name" value="P-loop_NTPase"/>
</dbReference>
<evidence type="ECO:0000313" key="3">
    <source>
        <dbReference type="EMBL" id="KAF1966562.1"/>
    </source>
</evidence>
<feature type="domain" description="NB-ARC" evidence="1">
    <location>
        <begin position="82"/>
        <end position="244"/>
    </location>
</feature>
<dbReference type="Pfam" id="PF25000">
    <property type="entry name" value="DUF7779"/>
    <property type="match status" value="1"/>
</dbReference>
<protein>
    <submittedName>
        <fullName evidence="3">TPR-like protein</fullName>
    </submittedName>
</protein>
<dbReference type="Pfam" id="PF13374">
    <property type="entry name" value="TPR_10"/>
    <property type="match status" value="1"/>
</dbReference>
<dbReference type="Gene3D" id="3.40.50.300">
    <property type="entry name" value="P-loop containing nucleotide triphosphate hydrolases"/>
    <property type="match status" value="1"/>
</dbReference>
<dbReference type="PANTHER" id="PTHR46082:SF6">
    <property type="entry name" value="AAA+ ATPASE DOMAIN-CONTAINING PROTEIN-RELATED"/>
    <property type="match status" value="1"/>
</dbReference>
<dbReference type="GO" id="GO:0043531">
    <property type="term" value="F:ADP binding"/>
    <property type="evidence" value="ECO:0007669"/>
    <property type="project" value="InterPro"/>
</dbReference>
<evidence type="ECO:0000313" key="4">
    <source>
        <dbReference type="Proteomes" id="UP000800036"/>
    </source>
</evidence>
<evidence type="ECO:0000259" key="2">
    <source>
        <dbReference type="Pfam" id="PF25000"/>
    </source>
</evidence>
<dbReference type="InterPro" id="IPR011990">
    <property type="entry name" value="TPR-like_helical_dom_sf"/>
</dbReference>
<dbReference type="OrthoDB" id="20872at2759"/>
<reference evidence="3" key="1">
    <citation type="journal article" date="2020" name="Stud. Mycol.">
        <title>101 Dothideomycetes genomes: a test case for predicting lifestyles and emergence of pathogens.</title>
        <authorList>
            <person name="Haridas S."/>
            <person name="Albert R."/>
            <person name="Binder M."/>
            <person name="Bloem J."/>
            <person name="Labutti K."/>
            <person name="Salamov A."/>
            <person name="Andreopoulos B."/>
            <person name="Baker S."/>
            <person name="Barry K."/>
            <person name="Bills G."/>
            <person name="Bluhm B."/>
            <person name="Cannon C."/>
            <person name="Castanera R."/>
            <person name="Culley D."/>
            <person name="Daum C."/>
            <person name="Ezra D."/>
            <person name="Gonzalez J."/>
            <person name="Henrissat B."/>
            <person name="Kuo A."/>
            <person name="Liang C."/>
            <person name="Lipzen A."/>
            <person name="Lutzoni F."/>
            <person name="Magnuson J."/>
            <person name="Mondo S."/>
            <person name="Nolan M."/>
            <person name="Ohm R."/>
            <person name="Pangilinan J."/>
            <person name="Park H.-J."/>
            <person name="Ramirez L."/>
            <person name="Alfaro M."/>
            <person name="Sun H."/>
            <person name="Tritt A."/>
            <person name="Yoshinaga Y."/>
            <person name="Zwiers L.-H."/>
            <person name="Turgeon B."/>
            <person name="Goodwin S."/>
            <person name="Spatafora J."/>
            <person name="Crous P."/>
            <person name="Grigoriev I."/>
        </authorList>
    </citation>
    <scope>NUCLEOTIDE SEQUENCE</scope>
    <source>
        <strain evidence="3">CBS 107.79</strain>
    </source>
</reference>
<dbReference type="InterPro" id="IPR053137">
    <property type="entry name" value="NLR-like"/>
</dbReference>
<name>A0A6A5US16_9PLEO</name>
<dbReference type="SUPFAM" id="SSF52540">
    <property type="entry name" value="P-loop containing nucleoside triphosphate hydrolases"/>
    <property type="match status" value="1"/>
</dbReference>
<sequence>MQYMSEFHGPTSGQYVIPGTHTAAGGTTNFNFGCPPTHLDQPPRPREPFSTVPFAPDPDFVDRPEIVAWVRDKCAGPGARAALVGLGGVGKSQLAIQYAHNIRDASPQTFVFWVHASTRARFEEAYRDIADRLQLPGRSDPKADVLRLVSDWLRHETNGRWVMVVDNVDDAETFFSSRESRRSETDASAQTPLATYLPQSRNGVILVTSRSKDAAARLAGGYNKIREVLAMNESEGLQLLCNKLGDLLIKESAIELLRALDYIPLAITQAAAYISRRARMTVARYLDEFRGNSKKRESLLNWDAGELRRDQSASNSVVTTWQMSFEQIQRERPSAAELLSLMSFFNPQGIPESTLRRYSREATEVAELDNNEKAESAFEEDLDILQMYSLVSTTVDDDTCEMHALVQFCTRVWLSSYSEAEQWEQRFVTLMAQELPSGEFENWAKWQQLLPHVEPLFDAKPAAEETLKAWAQVLTNVAWYLLSRGSYSIAQEIAAKALTVREKALGLDDQQTLVSLEVLASVLRCQGKYDEAEKLNRRALEGREKELGVQHPDTLASVSNLAGVLQGQGKYDEAEKLNRRALEGLGVQHPDTLTSMNNLAGVLQDQGKYDEAEKLNRRALEEREKELGEDHPDTLTSAYCLAHLLHTLRQYTEAAELYQQACDGYTQQLGSQHPTSVACHNSFAAMQQEATQARLAQGEGLSLGSLKRASNTETYKKDVYLK</sequence>
<dbReference type="EMBL" id="ML976744">
    <property type="protein sequence ID" value="KAF1966562.1"/>
    <property type="molecule type" value="Genomic_DNA"/>
</dbReference>
<keyword evidence="4" id="KW-1185">Reference proteome</keyword>
<dbReference type="InterPro" id="IPR002182">
    <property type="entry name" value="NB-ARC"/>
</dbReference>